<organism evidence="1 2">
    <name type="scientific">Streptococcus canis FSL Z3-227</name>
    <dbReference type="NCBI Taxonomy" id="482234"/>
    <lineage>
        <taxon>Bacteria</taxon>
        <taxon>Bacillati</taxon>
        <taxon>Bacillota</taxon>
        <taxon>Bacilli</taxon>
        <taxon>Lactobacillales</taxon>
        <taxon>Streptococcaceae</taxon>
        <taxon>Streptococcus</taxon>
    </lineage>
</organism>
<evidence type="ECO:0000313" key="1">
    <source>
        <dbReference type="EMBL" id="EIQ81568.1"/>
    </source>
</evidence>
<dbReference type="AlphaFoldDB" id="A0AAV3FQX9"/>
<dbReference type="EMBL" id="AIDX01000001">
    <property type="protein sequence ID" value="EIQ81568.1"/>
    <property type="molecule type" value="Genomic_DNA"/>
</dbReference>
<sequence length="78" mass="9138">MTSNKKWVKDAIDAKTYLISEAIFLFELDQPLQELIMADYPMLTPSSFLSQANLALYRLRYLNDMIDNAKLKMRVFET</sequence>
<evidence type="ECO:0000313" key="2">
    <source>
        <dbReference type="Proteomes" id="UP000004423"/>
    </source>
</evidence>
<protein>
    <submittedName>
        <fullName evidence="1">Uncharacterized protein</fullName>
    </submittedName>
</protein>
<accession>A0AAV3FQX9</accession>
<name>A0AAV3FQX9_STRCB</name>
<comment type="caution">
    <text evidence="1">The sequence shown here is derived from an EMBL/GenBank/DDBJ whole genome shotgun (WGS) entry which is preliminary data.</text>
</comment>
<gene>
    <name evidence="1" type="ORF">SCAZ3_04070</name>
</gene>
<proteinExistence type="predicted"/>
<reference evidence="1 2" key="1">
    <citation type="journal article" date="2012" name="PLoS ONE">
        <title>Gene Repertoire Evolution of Streptococcus pyogenes Inferred from Phylogenomic Analysis with Streptococcus canis and Streptococcus dysgalactiae.</title>
        <authorList>
            <person name="Lefebure T."/>
            <person name="Richards V.P."/>
            <person name="Lang P."/>
            <person name="Pavinski-Bitar P."/>
            <person name="Stanhope M.J."/>
        </authorList>
    </citation>
    <scope>NUCLEOTIDE SEQUENCE [LARGE SCALE GENOMIC DNA]</scope>
    <source>
        <strain evidence="1 2">FSL Z3-227</strain>
    </source>
</reference>
<dbReference type="Proteomes" id="UP000004423">
    <property type="component" value="Unassembled WGS sequence"/>
</dbReference>